<evidence type="ECO:0000313" key="3">
    <source>
        <dbReference type="Proteomes" id="UP000622475"/>
    </source>
</evidence>
<accession>A0A929KTK6</accession>
<dbReference type="Proteomes" id="UP000622475">
    <property type="component" value="Unassembled WGS sequence"/>
</dbReference>
<protein>
    <submittedName>
        <fullName evidence="2">GLPGLI family protein</fullName>
    </submittedName>
</protein>
<name>A0A929KTK6_9SPHI</name>
<keyword evidence="3" id="KW-1185">Reference proteome</keyword>
<dbReference type="Pfam" id="PF22252">
    <property type="entry name" value="PNGase_F-II_N"/>
    <property type="match status" value="1"/>
</dbReference>
<dbReference type="InterPro" id="IPR005901">
    <property type="entry name" value="GLPGLI"/>
</dbReference>
<evidence type="ECO:0000313" key="2">
    <source>
        <dbReference type="EMBL" id="MBE9660927.1"/>
    </source>
</evidence>
<sequence>MKTTLTTLALLLLVNLTFAQLTTLPKNGAITFEKSVNVYALLKKMMPTPTDAMGIRMMDQFKNFNPQFRVSPATLSFGGSKTLYTPDDVPFTRFSNYPIYDNSATVYSDLTAQTTVSQRTIATETILMKDSIRKVKWKLTGEVREIAGYLCKRANGVILDSVYVVAFFTNEIPIPGGPASFSGLPGMILQVTLPRDNVTWKATKVTLFNNTPKGLAAPNKGTTMDQSQYKAHIDRYAKDPDPWRYSAKFLVFQW</sequence>
<feature type="chain" id="PRO_5037687928" evidence="1">
    <location>
        <begin position="20"/>
        <end position="254"/>
    </location>
</feature>
<proteinExistence type="predicted"/>
<organism evidence="2 3">
    <name type="scientific">Mucilaginibacter myungsuensis</name>
    <dbReference type="NCBI Taxonomy" id="649104"/>
    <lineage>
        <taxon>Bacteria</taxon>
        <taxon>Pseudomonadati</taxon>
        <taxon>Bacteroidota</taxon>
        <taxon>Sphingobacteriia</taxon>
        <taxon>Sphingobacteriales</taxon>
        <taxon>Sphingobacteriaceae</taxon>
        <taxon>Mucilaginibacter</taxon>
    </lineage>
</organism>
<comment type="caution">
    <text evidence="2">The sequence shown here is derived from an EMBL/GenBank/DDBJ whole genome shotgun (WGS) entry which is preliminary data.</text>
</comment>
<keyword evidence="1" id="KW-0732">Signal</keyword>
<gene>
    <name evidence="2" type="ORF">IRJ16_03450</name>
</gene>
<dbReference type="EMBL" id="JADFFL010000001">
    <property type="protein sequence ID" value="MBE9660927.1"/>
    <property type="molecule type" value="Genomic_DNA"/>
</dbReference>
<feature type="signal peptide" evidence="1">
    <location>
        <begin position="1"/>
        <end position="19"/>
    </location>
</feature>
<reference evidence="2" key="1">
    <citation type="submission" date="2020-10" db="EMBL/GenBank/DDBJ databases">
        <title>Mucilaginibacter mali sp. nov., isolated from rhizosphere soil of apple orchard.</title>
        <authorList>
            <person name="Lee J.-S."/>
            <person name="Kim H.S."/>
            <person name="Kim J.-S."/>
        </authorList>
    </citation>
    <scope>NUCLEOTIDE SEQUENCE</scope>
    <source>
        <strain evidence="2">KCTC 22746</strain>
    </source>
</reference>
<dbReference type="NCBIfam" id="TIGR01200">
    <property type="entry name" value="GLPGLI"/>
    <property type="match status" value="1"/>
</dbReference>
<dbReference type="AlphaFoldDB" id="A0A929KTK6"/>
<evidence type="ECO:0000256" key="1">
    <source>
        <dbReference type="SAM" id="SignalP"/>
    </source>
</evidence>
<dbReference type="RefSeq" id="WP_194110113.1">
    <property type="nucleotide sequence ID" value="NZ_JADFFL010000001.1"/>
</dbReference>